<dbReference type="Gene3D" id="3.30.300.30">
    <property type="match status" value="1"/>
</dbReference>
<dbReference type="PANTHER" id="PTHR45527:SF1">
    <property type="entry name" value="FATTY ACID SYNTHASE"/>
    <property type="match status" value="1"/>
</dbReference>
<gene>
    <name evidence="2" type="primary">tycA</name>
    <name evidence="2" type="ORF">B879_02224</name>
</gene>
<dbReference type="PANTHER" id="PTHR45527">
    <property type="entry name" value="NONRIBOSOMAL PEPTIDE SYNTHETASE"/>
    <property type="match status" value="1"/>
</dbReference>
<dbReference type="GO" id="GO:0043041">
    <property type="term" value="P:amino acid activation for nonribosomal peptide biosynthetic process"/>
    <property type="evidence" value="ECO:0007669"/>
    <property type="project" value="TreeGrafter"/>
</dbReference>
<dbReference type="OrthoDB" id="4317020at2"/>
<dbReference type="InterPro" id="IPR000873">
    <property type="entry name" value="AMP-dep_synth/lig_dom"/>
</dbReference>
<evidence type="ECO:0000259" key="1">
    <source>
        <dbReference type="Pfam" id="PF00501"/>
    </source>
</evidence>
<dbReference type="GO" id="GO:0005737">
    <property type="term" value="C:cytoplasm"/>
    <property type="evidence" value="ECO:0007669"/>
    <property type="project" value="TreeGrafter"/>
</dbReference>
<reference evidence="2 3" key="1">
    <citation type="journal article" date="2012" name="J. Bacteriol.">
        <title>Draft Genome Sequence of Cecembia lonarensis Strain LW9T, Isolated from Lonar Lake, a Haloalkaline Lake in India.</title>
        <authorList>
            <person name="Shivaji S."/>
            <person name="Ara S."/>
            <person name="Singh A."/>
            <person name="Pinnaka A.K."/>
        </authorList>
    </citation>
    <scope>NUCLEOTIDE SEQUENCE [LARGE SCALE GENOMIC DNA]</scope>
    <source>
        <strain evidence="2 3">LW9</strain>
    </source>
</reference>
<dbReference type="PATRIC" id="fig|1225176.3.peg.2375"/>
<keyword evidence="3" id="KW-1185">Reference proteome</keyword>
<dbReference type="EMBL" id="AMGM01000032">
    <property type="protein sequence ID" value="EKB49126.1"/>
    <property type="molecule type" value="Genomic_DNA"/>
</dbReference>
<dbReference type="RefSeq" id="WP_009185254.1">
    <property type="nucleotide sequence ID" value="NZ_AMGM01000032.1"/>
</dbReference>
<name>K1L2T9_CECL9</name>
<dbReference type="Gene3D" id="3.40.50.12780">
    <property type="entry name" value="N-terminal domain of ligase-like"/>
    <property type="match status" value="1"/>
</dbReference>
<protein>
    <submittedName>
        <fullName evidence="2">Tyrocidine synthase I</fullName>
    </submittedName>
</protein>
<accession>K1L2T9</accession>
<comment type="caution">
    <text evidence="2">The sequence shown here is derived from an EMBL/GenBank/DDBJ whole genome shotgun (WGS) entry which is preliminary data.</text>
</comment>
<dbReference type="InterPro" id="IPR042099">
    <property type="entry name" value="ANL_N_sf"/>
</dbReference>
<dbReference type="CDD" id="cd05930">
    <property type="entry name" value="A_NRPS"/>
    <property type="match status" value="1"/>
</dbReference>
<evidence type="ECO:0000313" key="3">
    <source>
        <dbReference type="Proteomes" id="UP000004478"/>
    </source>
</evidence>
<dbReference type="SUPFAM" id="SSF56801">
    <property type="entry name" value="Acetyl-CoA synthetase-like"/>
    <property type="match status" value="1"/>
</dbReference>
<dbReference type="NCBIfam" id="TIGR01733">
    <property type="entry name" value="AA-adenyl-dom"/>
    <property type="match status" value="1"/>
</dbReference>
<evidence type="ECO:0000313" key="2">
    <source>
        <dbReference type="EMBL" id="EKB49126.1"/>
    </source>
</evidence>
<dbReference type="InterPro" id="IPR010071">
    <property type="entry name" value="AA_adenyl_dom"/>
</dbReference>
<dbReference type="InterPro" id="IPR045851">
    <property type="entry name" value="AMP-bd_C_sf"/>
</dbReference>
<dbReference type="Proteomes" id="UP000004478">
    <property type="component" value="Unassembled WGS sequence"/>
</dbReference>
<dbReference type="GO" id="GO:0031177">
    <property type="term" value="F:phosphopantetheine binding"/>
    <property type="evidence" value="ECO:0007669"/>
    <property type="project" value="TreeGrafter"/>
</dbReference>
<proteinExistence type="predicted"/>
<feature type="domain" description="AMP-dependent synthetase/ligase" evidence="1">
    <location>
        <begin position="9"/>
        <end position="365"/>
    </location>
</feature>
<sequence>MIINILQYLEDSAQRVPEKSAFIDEKNSITYANLQAYAKSIGSAIIQKTKGQIRKPIVVFVDRNIESLVAFLGVAYSGNFYVPIDIQMPKLRVELILNTLNPVAMVVTPASKKFSYEVAPDLMAIDYEQAIEYPVDIDSLVKIRRKIVDRDPIYATFTSGSTGIPKGVITCHQSVIDMTEALVETFDFDENHVFGNQNPFYFDASIKDIYSSVKCGATMYVIPRSYFMMLGQLVSYINQHQIDTIMWSASAIALLANAQAFEEEKPTALKKVMFSGEVMHNRVLNYWRRNLPNTQFVNLYGPTEITSVCTYYKIEKPFADDEVLPIGIPFRNCEVLILNENNEAVKEGEPGELCVKGCCLALGYYNNPEKTAAAFCQNPLNPHFPELIYRTGDLARFNEYGEVMFMSRKDNQVKHMGQRVELGEIEILLNAMDRIDASICFYDHEEQKIIAVYKGTGADGKYIYGELRDKVSKFMFPNVLISLEELPYNLNGKIDRTLLKEKYFKGELS</sequence>
<dbReference type="AlphaFoldDB" id="K1L2T9"/>
<dbReference type="Pfam" id="PF00501">
    <property type="entry name" value="AMP-binding"/>
    <property type="match status" value="1"/>
</dbReference>
<organism evidence="2 3">
    <name type="scientific">Cecembia lonarensis (strain CCUG 58316 / KCTC 22772 / LW9)</name>
    <dbReference type="NCBI Taxonomy" id="1225176"/>
    <lineage>
        <taxon>Bacteria</taxon>
        <taxon>Pseudomonadati</taxon>
        <taxon>Bacteroidota</taxon>
        <taxon>Cytophagia</taxon>
        <taxon>Cytophagales</taxon>
        <taxon>Cyclobacteriaceae</taxon>
        <taxon>Cecembia</taxon>
    </lineage>
</organism>
<dbReference type="GO" id="GO:0044550">
    <property type="term" value="P:secondary metabolite biosynthetic process"/>
    <property type="evidence" value="ECO:0007669"/>
    <property type="project" value="TreeGrafter"/>
</dbReference>